<comment type="similarity">
    <text evidence="2 8">Belongs to the organo anion transporter (TC 2.A.60) family.</text>
</comment>
<keyword evidence="8" id="KW-0813">Transport</keyword>
<dbReference type="GO" id="GO:0016323">
    <property type="term" value="C:basolateral plasma membrane"/>
    <property type="evidence" value="ECO:0007669"/>
    <property type="project" value="TreeGrafter"/>
</dbReference>
<sequence length="619" mass="67514">MDPTKEQRRLCCPSGQEKSPPRGSGLVGKGCFKGLEIFLAALCFVYFAKALAGSYLKSTITQIERRFDIPSSLVGVIDGSFEIGNLLVILLVSYFGARLHRPKIIGTGCLIMAAGTFLIAMPHFFMGRYSYERPLVHSANSSINVSPCAQDSRDPKFIPSENPHRNLGTGCEKDLGNSMWVYILLGNLLRGVGEAPIQPLGISYIDDYTSEDNTAFYIGCVQTSAVIGPIFGFLLGSLCAKLFVDIGSVNLDSVTITPADAHWVGAWWLGYLIAGGISILATIPFWFLPKEQPRAEMHKNSGTSSEQSRFILEEQNEANTEQDQVHLLNMVKDFLPSVKDLLGNPVYFLYLCGSVFQYNSLIGMVTYKPKYIEQQYGQTSSKTNFLIGLINIPAVALGIFSGGVIMKRFRINILGAAKLLLGPSLLGYLMLFSLFAMGCKNSSMAGLTVSYQGSAQISNQENGVSECNVGCRCPLSHWDPVCGENGLTYYSACFAGCSVSSATGKRAVTGIPAPMYLGALIDTVCLKWSSKNCSGRGACRFYNMDAFRYIYLGMTLALGTVFIFMTAAVVLMVQKRFHPTENKAADGRCTGSALPQNGNLVSNLNLLQTTYWAHKETRL</sequence>
<keyword evidence="7" id="KW-1015">Disulfide bond</keyword>
<evidence type="ECO:0000313" key="13">
    <source>
        <dbReference type="Proteomes" id="UP000694892"/>
    </source>
</evidence>
<evidence type="ECO:0000256" key="6">
    <source>
        <dbReference type="ARBA" id="ARBA00023136"/>
    </source>
</evidence>
<feature type="transmembrane region" description="Helical" evidence="8">
    <location>
        <begin position="347"/>
        <end position="365"/>
    </location>
</feature>
<name>A0A974HS23_XENLA</name>
<feature type="transmembrane region" description="Helical" evidence="8">
    <location>
        <begin position="76"/>
        <end position="97"/>
    </location>
</feature>
<dbReference type="Gene3D" id="1.20.1250.20">
    <property type="entry name" value="MFS general substrate transporter like domains"/>
    <property type="match status" value="1"/>
</dbReference>
<dbReference type="GO" id="GO:0015125">
    <property type="term" value="F:bile acid transmembrane transporter activity"/>
    <property type="evidence" value="ECO:0007669"/>
    <property type="project" value="TreeGrafter"/>
</dbReference>
<dbReference type="PROSITE" id="PS50850">
    <property type="entry name" value="MFS"/>
    <property type="match status" value="1"/>
</dbReference>
<dbReference type="InterPro" id="IPR004156">
    <property type="entry name" value="OATP"/>
</dbReference>
<dbReference type="NCBIfam" id="TIGR00805">
    <property type="entry name" value="oat"/>
    <property type="match status" value="1"/>
</dbReference>
<feature type="domain" description="Major facilitator superfamily (MFS) profile" evidence="10">
    <location>
        <begin position="38"/>
        <end position="619"/>
    </location>
</feature>
<keyword evidence="8" id="KW-0406">Ion transport</keyword>
<gene>
    <name evidence="12" type="ORF">XELAEV_18016592mg</name>
</gene>
<dbReference type="GO" id="GO:0043252">
    <property type="term" value="P:sodium-independent organic anion transport"/>
    <property type="evidence" value="ECO:0007669"/>
    <property type="project" value="TreeGrafter"/>
</dbReference>
<comment type="caution">
    <text evidence="8">Lacks conserved residue(s) required for the propagation of feature annotation.</text>
</comment>
<evidence type="ECO:0000256" key="9">
    <source>
        <dbReference type="SAM" id="MobiDB-lite"/>
    </source>
</evidence>
<dbReference type="InterPro" id="IPR036259">
    <property type="entry name" value="MFS_trans_sf"/>
</dbReference>
<dbReference type="SUPFAM" id="SSF103473">
    <property type="entry name" value="MFS general substrate transporter"/>
    <property type="match status" value="1"/>
</dbReference>
<reference evidence="13" key="1">
    <citation type="journal article" date="2016" name="Nature">
        <title>Genome evolution in the allotetraploid frog Xenopus laevis.</title>
        <authorList>
            <person name="Session A.M."/>
            <person name="Uno Y."/>
            <person name="Kwon T."/>
            <person name="Chapman J.A."/>
            <person name="Toyoda A."/>
            <person name="Takahashi S."/>
            <person name="Fukui A."/>
            <person name="Hikosaka A."/>
            <person name="Suzuki A."/>
            <person name="Kondo M."/>
            <person name="van Heeringen S.J."/>
            <person name="Quigley I."/>
            <person name="Heinz S."/>
            <person name="Ogino H."/>
            <person name="Ochi H."/>
            <person name="Hellsten U."/>
            <person name="Lyons J.B."/>
            <person name="Simakov O."/>
            <person name="Putnam N."/>
            <person name="Stites J."/>
            <person name="Kuroki Y."/>
            <person name="Tanaka T."/>
            <person name="Michiue T."/>
            <person name="Watanabe M."/>
            <person name="Bogdanovic O."/>
            <person name="Lister R."/>
            <person name="Georgiou G."/>
            <person name="Paranjpe S.S."/>
            <person name="van Kruijsbergen I."/>
            <person name="Shu S."/>
            <person name="Carlson J."/>
            <person name="Kinoshita T."/>
            <person name="Ohta Y."/>
            <person name="Mawaribuchi S."/>
            <person name="Jenkins J."/>
            <person name="Grimwood J."/>
            <person name="Schmutz J."/>
            <person name="Mitros T."/>
            <person name="Mozaffari S.V."/>
            <person name="Suzuki Y."/>
            <person name="Haramoto Y."/>
            <person name="Yamamoto T.S."/>
            <person name="Takagi C."/>
            <person name="Heald R."/>
            <person name="Miller K."/>
            <person name="Haudenschild C."/>
            <person name="Kitzman J."/>
            <person name="Nakayama T."/>
            <person name="Izutsu Y."/>
            <person name="Robert J."/>
            <person name="Fortriede J."/>
            <person name="Burns K."/>
            <person name="Lotay V."/>
            <person name="Karimi K."/>
            <person name="Yasuoka Y."/>
            <person name="Dichmann D.S."/>
            <person name="Flajnik M.F."/>
            <person name="Houston D.W."/>
            <person name="Shendure J."/>
            <person name="DuPasquier L."/>
            <person name="Vize P.D."/>
            <person name="Zorn A.M."/>
            <person name="Ito M."/>
            <person name="Marcotte E.M."/>
            <person name="Wallingford J.B."/>
            <person name="Ito Y."/>
            <person name="Asashima M."/>
            <person name="Ueno N."/>
            <person name="Matsuda Y."/>
            <person name="Veenstra G.J."/>
            <person name="Fujiyama A."/>
            <person name="Harland R.M."/>
            <person name="Taira M."/>
            <person name="Rokhsar D.S."/>
        </authorList>
    </citation>
    <scope>NUCLEOTIDE SEQUENCE [LARGE SCALE GENOMIC DNA]</scope>
    <source>
        <strain evidence="13">J</strain>
    </source>
</reference>
<dbReference type="AlphaFoldDB" id="A0A974HS23"/>
<organism evidence="12 13">
    <name type="scientific">Xenopus laevis</name>
    <name type="common">African clawed frog</name>
    <dbReference type="NCBI Taxonomy" id="8355"/>
    <lineage>
        <taxon>Eukaryota</taxon>
        <taxon>Metazoa</taxon>
        <taxon>Chordata</taxon>
        <taxon>Craniata</taxon>
        <taxon>Vertebrata</taxon>
        <taxon>Euteleostomi</taxon>
        <taxon>Amphibia</taxon>
        <taxon>Batrachia</taxon>
        <taxon>Anura</taxon>
        <taxon>Pipoidea</taxon>
        <taxon>Pipidae</taxon>
        <taxon>Xenopodinae</taxon>
        <taxon>Xenopus</taxon>
        <taxon>Xenopus</taxon>
    </lineage>
</organism>
<evidence type="ECO:0000256" key="7">
    <source>
        <dbReference type="ARBA" id="ARBA00023157"/>
    </source>
</evidence>
<feature type="transmembrane region" description="Helical" evidence="8">
    <location>
        <begin position="417"/>
        <end position="437"/>
    </location>
</feature>
<keyword evidence="5 8" id="KW-1133">Transmembrane helix</keyword>
<keyword evidence="3" id="KW-1003">Cell membrane</keyword>
<protein>
    <recommendedName>
        <fullName evidence="8">Solute carrier organic anion transporter family member</fullName>
    </recommendedName>
</protein>
<dbReference type="Pfam" id="PF03137">
    <property type="entry name" value="OATP"/>
    <property type="match status" value="2"/>
</dbReference>
<dbReference type="PROSITE" id="PS51465">
    <property type="entry name" value="KAZAL_2"/>
    <property type="match status" value="1"/>
</dbReference>
<dbReference type="InterPro" id="IPR036058">
    <property type="entry name" value="Kazal_dom_sf"/>
</dbReference>
<accession>A0A974HS23</accession>
<feature type="region of interest" description="Disordered" evidence="9">
    <location>
        <begin position="1"/>
        <end position="23"/>
    </location>
</feature>
<keyword evidence="4 8" id="KW-0812">Transmembrane</keyword>
<dbReference type="EMBL" id="CM004470">
    <property type="protein sequence ID" value="OCT87963.1"/>
    <property type="molecule type" value="Genomic_DNA"/>
</dbReference>
<evidence type="ECO:0000256" key="3">
    <source>
        <dbReference type="ARBA" id="ARBA00022475"/>
    </source>
</evidence>
<dbReference type="Proteomes" id="UP000694892">
    <property type="component" value="Chromosome 3L"/>
</dbReference>
<evidence type="ECO:0000259" key="10">
    <source>
        <dbReference type="PROSITE" id="PS50850"/>
    </source>
</evidence>
<dbReference type="Gene3D" id="3.30.60.30">
    <property type="match status" value="1"/>
</dbReference>
<dbReference type="PANTHER" id="PTHR11388:SF99">
    <property type="entry name" value="SOLUTE CARRIER ORGANIC ANION TRANSPORTER FAMILY MEMBER 1C1"/>
    <property type="match status" value="1"/>
</dbReference>
<dbReference type="PANTHER" id="PTHR11388">
    <property type="entry name" value="ORGANIC ANION TRANSPORTER"/>
    <property type="match status" value="1"/>
</dbReference>
<dbReference type="Pfam" id="PF07648">
    <property type="entry name" value="Kazal_2"/>
    <property type="match status" value="1"/>
</dbReference>
<comment type="subcellular location">
    <subcellularLocation>
        <location evidence="1 8">Cell membrane</location>
        <topology evidence="1 8">Multi-pass membrane protein</topology>
    </subcellularLocation>
</comment>
<feature type="transmembrane region" description="Helical" evidence="8">
    <location>
        <begin position="37"/>
        <end position="56"/>
    </location>
</feature>
<proteinExistence type="inferred from homology"/>
<dbReference type="InterPro" id="IPR020846">
    <property type="entry name" value="MFS_dom"/>
</dbReference>
<dbReference type="SUPFAM" id="SSF100895">
    <property type="entry name" value="Kazal-type serine protease inhibitors"/>
    <property type="match status" value="1"/>
</dbReference>
<dbReference type="GO" id="GO:0015347">
    <property type="term" value="F:sodium-independent organic anion transmembrane transporter activity"/>
    <property type="evidence" value="ECO:0007669"/>
    <property type="project" value="TreeGrafter"/>
</dbReference>
<evidence type="ECO:0000256" key="8">
    <source>
        <dbReference type="RuleBase" id="RU362056"/>
    </source>
</evidence>
<evidence type="ECO:0000256" key="2">
    <source>
        <dbReference type="ARBA" id="ARBA00009657"/>
    </source>
</evidence>
<evidence type="ECO:0000256" key="5">
    <source>
        <dbReference type="ARBA" id="ARBA00022989"/>
    </source>
</evidence>
<dbReference type="OMA" id="ISYDKHP"/>
<keyword evidence="6 8" id="KW-0472">Membrane</keyword>
<evidence type="ECO:0000256" key="1">
    <source>
        <dbReference type="ARBA" id="ARBA00004651"/>
    </source>
</evidence>
<feature type="transmembrane region" description="Helical" evidence="8">
    <location>
        <begin position="268"/>
        <end position="288"/>
    </location>
</feature>
<evidence type="ECO:0000313" key="12">
    <source>
        <dbReference type="EMBL" id="OCT87963.1"/>
    </source>
</evidence>
<feature type="domain" description="Kazal-like" evidence="11">
    <location>
        <begin position="461"/>
        <end position="508"/>
    </location>
</feature>
<evidence type="ECO:0000256" key="4">
    <source>
        <dbReference type="ARBA" id="ARBA00022692"/>
    </source>
</evidence>
<feature type="transmembrane region" description="Helical" evidence="8">
    <location>
        <begin position="385"/>
        <end position="405"/>
    </location>
</feature>
<feature type="transmembrane region" description="Helical" evidence="8">
    <location>
        <begin position="104"/>
        <end position="125"/>
    </location>
</feature>
<feature type="transmembrane region" description="Helical" evidence="8">
    <location>
        <begin position="550"/>
        <end position="573"/>
    </location>
</feature>
<evidence type="ECO:0000259" key="11">
    <source>
        <dbReference type="PROSITE" id="PS51465"/>
    </source>
</evidence>
<dbReference type="InterPro" id="IPR002350">
    <property type="entry name" value="Kazal_dom"/>
</dbReference>
<dbReference type="GO" id="GO:0006811">
    <property type="term" value="P:monoatomic ion transport"/>
    <property type="evidence" value="ECO:0007669"/>
    <property type="project" value="UniProtKB-KW"/>
</dbReference>